<dbReference type="CDD" id="cd00104">
    <property type="entry name" value="KAZAL_FS"/>
    <property type="match status" value="1"/>
</dbReference>
<feature type="compositionally biased region" description="Polar residues" evidence="2">
    <location>
        <begin position="294"/>
        <end position="304"/>
    </location>
</feature>
<feature type="region of interest" description="Disordered" evidence="2">
    <location>
        <begin position="268"/>
        <end position="304"/>
    </location>
</feature>
<evidence type="ECO:0000259" key="3">
    <source>
        <dbReference type="PROSITE" id="PS51465"/>
    </source>
</evidence>
<dbReference type="InterPro" id="IPR003645">
    <property type="entry name" value="Fol_N"/>
</dbReference>
<dbReference type="GO" id="GO:0030154">
    <property type="term" value="P:cell differentiation"/>
    <property type="evidence" value="ECO:0007669"/>
    <property type="project" value="TreeGrafter"/>
</dbReference>
<sequence>MAAKSQSNQEAFSPSRDRAFSCHLGSTIVRLHHHQADDARKTVGNREVKKRRDLTDEYTDCPLCDGNFAVVPFDDNGGERMGTLLRLGIAVKSIWRRPSPFYPARTSSALESCSFLARLPSSPQFEFSSPSLPNLDSLCLKVSISFTGRGSTQPQKMQFGCRGMLCGFGAVCERDPTDTSKAECVCKRVECPSLVAPVCGSDSSTYSNECELEKAQCSAQRRIKSTLGALFGALERALSPHHRHSPLSERRKASVLHTCCSGSSDILQAASPTSRTPGWLGGEGFSKSPAGISPSLQQNWIQPA</sequence>
<evidence type="ECO:0000256" key="1">
    <source>
        <dbReference type="ARBA" id="ARBA00023157"/>
    </source>
</evidence>
<dbReference type="AlphaFoldDB" id="A0A5C6MM97"/>
<dbReference type="InterPro" id="IPR036058">
    <property type="entry name" value="Kazal_dom_sf"/>
</dbReference>
<organism evidence="4 5">
    <name type="scientific">Takifugu flavidus</name>
    <name type="common">sansaifugu</name>
    <dbReference type="NCBI Taxonomy" id="433684"/>
    <lineage>
        <taxon>Eukaryota</taxon>
        <taxon>Metazoa</taxon>
        <taxon>Chordata</taxon>
        <taxon>Craniata</taxon>
        <taxon>Vertebrata</taxon>
        <taxon>Euteleostomi</taxon>
        <taxon>Actinopterygii</taxon>
        <taxon>Neopterygii</taxon>
        <taxon>Teleostei</taxon>
        <taxon>Neoteleostei</taxon>
        <taxon>Acanthomorphata</taxon>
        <taxon>Eupercaria</taxon>
        <taxon>Tetraodontiformes</taxon>
        <taxon>Tetradontoidea</taxon>
        <taxon>Tetraodontidae</taxon>
        <taxon>Takifugu</taxon>
    </lineage>
</organism>
<dbReference type="PANTHER" id="PTHR10913">
    <property type="entry name" value="FOLLISTATIN-RELATED"/>
    <property type="match status" value="1"/>
</dbReference>
<proteinExistence type="predicted"/>
<dbReference type="Gene3D" id="3.30.60.30">
    <property type="match status" value="1"/>
</dbReference>
<evidence type="ECO:0000313" key="5">
    <source>
        <dbReference type="Proteomes" id="UP000324091"/>
    </source>
</evidence>
<protein>
    <submittedName>
        <fullName evidence="4">Agrin Agrin N-terminal 110 kDa subunit</fullName>
    </submittedName>
</protein>
<keyword evidence="1" id="KW-1015">Disulfide bond</keyword>
<accession>A0A5C6MM97</accession>
<evidence type="ECO:0000313" key="4">
    <source>
        <dbReference type="EMBL" id="TWW56302.1"/>
    </source>
</evidence>
<dbReference type="SMART" id="SM00274">
    <property type="entry name" value="FOLN"/>
    <property type="match status" value="1"/>
</dbReference>
<evidence type="ECO:0000256" key="2">
    <source>
        <dbReference type="SAM" id="MobiDB-lite"/>
    </source>
</evidence>
<gene>
    <name evidence="4" type="ORF">D4764_08G0002890</name>
</gene>
<dbReference type="FunFam" id="3.30.60.30:FF:000018">
    <property type="entry name" value="Transmembrane agrin"/>
    <property type="match status" value="1"/>
</dbReference>
<comment type="caution">
    <text evidence="4">The sequence shown here is derived from an EMBL/GenBank/DDBJ whole genome shotgun (WGS) entry which is preliminary data.</text>
</comment>
<reference evidence="4 5" key="1">
    <citation type="submission" date="2019-04" db="EMBL/GenBank/DDBJ databases">
        <title>Chromosome genome assembly for Takifugu flavidus.</title>
        <authorList>
            <person name="Xiao S."/>
        </authorList>
    </citation>
    <scope>NUCLEOTIDE SEQUENCE [LARGE SCALE GENOMIC DNA]</scope>
    <source>
        <strain evidence="4">HTHZ2018</strain>
        <tissue evidence="4">Muscle</tissue>
    </source>
</reference>
<dbReference type="InterPro" id="IPR002350">
    <property type="entry name" value="Kazal_dom"/>
</dbReference>
<keyword evidence="5" id="KW-1185">Reference proteome</keyword>
<name>A0A5C6MM97_9TELE</name>
<dbReference type="InterPro" id="IPR050653">
    <property type="entry name" value="Prot_Inhib_GrowthFact_Antg"/>
</dbReference>
<dbReference type="PROSITE" id="PS51465">
    <property type="entry name" value="KAZAL_2"/>
    <property type="match status" value="1"/>
</dbReference>
<dbReference type="EMBL" id="RHFK02000021">
    <property type="protein sequence ID" value="TWW56302.1"/>
    <property type="molecule type" value="Genomic_DNA"/>
</dbReference>
<dbReference type="SMART" id="SM00280">
    <property type="entry name" value="KAZAL"/>
    <property type="match status" value="1"/>
</dbReference>
<dbReference type="Pfam" id="PF07648">
    <property type="entry name" value="Kazal_2"/>
    <property type="match status" value="1"/>
</dbReference>
<dbReference type="Proteomes" id="UP000324091">
    <property type="component" value="Chromosome 8"/>
</dbReference>
<dbReference type="GO" id="GO:0005576">
    <property type="term" value="C:extracellular region"/>
    <property type="evidence" value="ECO:0007669"/>
    <property type="project" value="TreeGrafter"/>
</dbReference>
<feature type="domain" description="Kazal-like" evidence="3">
    <location>
        <begin position="185"/>
        <end position="236"/>
    </location>
</feature>
<dbReference type="PANTHER" id="PTHR10913:SF78">
    <property type="entry name" value="AGRIN"/>
    <property type="match status" value="1"/>
</dbReference>
<dbReference type="SUPFAM" id="SSF100895">
    <property type="entry name" value="Kazal-type serine protease inhibitors"/>
    <property type="match status" value="1"/>
</dbReference>